<dbReference type="PANTHER" id="PTHR34002">
    <property type="entry name" value="BLR1656 PROTEIN"/>
    <property type="match status" value="1"/>
</dbReference>
<dbReference type="InterPro" id="IPR013320">
    <property type="entry name" value="ConA-like_dom_sf"/>
</dbReference>
<dbReference type="SUPFAM" id="SSF49899">
    <property type="entry name" value="Concanavalin A-like lectins/glucanases"/>
    <property type="match status" value="1"/>
</dbReference>
<reference evidence="2" key="1">
    <citation type="submission" date="2020-03" db="EMBL/GenBank/DDBJ databases">
        <title>The deep terrestrial virosphere.</title>
        <authorList>
            <person name="Holmfeldt K."/>
            <person name="Nilsson E."/>
            <person name="Simone D."/>
            <person name="Lopez-Fernandez M."/>
            <person name="Wu X."/>
            <person name="de Brujin I."/>
            <person name="Lundin D."/>
            <person name="Andersson A."/>
            <person name="Bertilsson S."/>
            <person name="Dopson M."/>
        </authorList>
    </citation>
    <scope>NUCLEOTIDE SEQUENCE</scope>
    <source>
        <strain evidence="2">MM171B01666</strain>
    </source>
</reference>
<dbReference type="EMBL" id="MT143747">
    <property type="protein sequence ID" value="QJB01956.1"/>
    <property type="molecule type" value="Genomic_DNA"/>
</dbReference>
<sequence length="251" mass="28773">MAEKCGKDQVLDFNKKRLITNLWGIGQKEIIPFDKNCIFVNSDNSYGWRWDRPSPVPQNGQTNIAPIAPSVCVGTDPWGGFSTSEYLPIRIKDINSMVLYADYIYSVVPSPEDSQNLSYDIWITDTGNPNPSTPRQELMIWLNRINVPMPEDKRREDVSDGYNTYKQYAWENYHAFILDILPQPGLKTHTVDVKILLDYLLNKGELKEEQWLALIVLENEVWKGTGKLTVNNMDAYLNGTWVSCPAVMYSQ</sequence>
<dbReference type="PANTHER" id="PTHR34002:SF9">
    <property type="entry name" value="XYLOGLUCAN-SPECIFIC ENDO-BETA-1,4-GLUCANASE A"/>
    <property type="match status" value="1"/>
</dbReference>
<gene>
    <name evidence="2" type="ORF">MM171B01666_0010</name>
</gene>
<dbReference type="Pfam" id="PF01670">
    <property type="entry name" value="Glyco_hydro_12"/>
    <property type="match status" value="1"/>
</dbReference>
<comment type="similarity">
    <text evidence="1">Belongs to the glycosyl hydrolase 12 (cellulase H) family.</text>
</comment>
<dbReference type="InterPro" id="IPR013319">
    <property type="entry name" value="GH11/12"/>
</dbReference>
<protein>
    <submittedName>
        <fullName evidence="2">Putative glycoside hydrolase</fullName>
    </submittedName>
</protein>
<dbReference type="GO" id="GO:0000272">
    <property type="term" value="P:polysaccharide catabolic process"/>
    <property type="evidence" value="ECO:0007669"/>
    <property type="project" value="InterPro"/>
</dbReference>
<organism evidence="2">
    <name type="scientific">viral metagenome</name>
    <dbReference type="NCBI Taxonomy" id="1070528"/>
    <lineage>
        <taxon>unclassified sequences</taxon>
        <taxon>metagenomes</taxon>
        <taxon>organismal metagenomes</taxon>
    </lineage>
</organism>
<evidence type="ECO:0000313" key="2">
    <source>
        <dbReference type="EMBL" id="QJB01956.1"/>
    </source>
</evidence>
<accession>A0A6M3M9J5</accession>
<name>A0A6M3M9J5_9ZZZZ</name>
<dbReference type="GO" id="GO:0008810">
    <property type="term" value="F:cellulase activity"/>
    <property type="evidence" value="ECO:0007669"/>
    <property type="project" value="InterPro"/>
</dbReference>
<dbReference type="AlphaFoldDB" id="A0A6M3M9J5"/>
<evidence type="ECO:0000256" key="1">
    <source>
        <dbReference type="ARBA" id="ARBA00005519"/>
    </source>
</evidence>
<dbReference type="Gene3D" id="2.60.120.180">
    <property type="match status" value="1"/>
</dbReference>
<proteinExistence type="inferred from homology"/>
<dbReference type="InterPro" id="IPR002594">
    <property type="entry name" value="GH12"/>
</dbReference>
<keyword evidence="2" id="KW-0378">Hydrolase</keyword>